<evidence type="ECO:0000313" key="1">
    <source>
        <dbReference type="EMBL" id="KAA0202708.1"/>
    </source>
</evidence>
<dbReference type="Proteomes" id="UP000711488">
    <property type="component" value="Unassembled WGS sequence"/>
</dbReference>
<dbReference type="EMBL" id="JQDR03003128">
    <property type="protein sequence ID" value="KAA0202708.1"/>
    <property type="molecule type" value="Genomic_DNA"/>
</dbReference>
<accession>A0A6A0HAB0</accession>
<comment type="caution">
    <text evidence="1">The sequence shown here is derived from an EMBL/GenBank/DDBJ whole genome shotgun (WGS) entry which is preliminary data.</text>
</comment>
<reference evidence="1" key="1">
    <citation type="submission" date="2014-08" db="EMBL/GenBank/DDBJ databases">
        <authorList>
            <person name="Murali S."/>
            <person name="Richards S."/>
            <person name="Bandaranaike D."/>
            <person name="Bellair M."/>
            <person name="Blankenburg K."/>
            <person name="Chao H."/>
            <person name="Dinh H."/>
            <person name="Doddapaneni H."/>
            <person name="Dugan-Rocha S."/>
            <person name="Elkadiri S."/>
            <person name="Gnanaolivu R."/>
            <person name="Hughes D."/>
            <person name="Lee S."/>
            <person name="Li M."/>
            <person name="Ming W."/>
            <person name="Munidasa M."/>
            <person name="Muniz J."/>
            <person name="Nguyen L."/>
            <person name="Osuji N."/>
            <person name="Pu L.-L."/>
            <person name="Puazo M."/>
            <person name="Skinner E."/>
            <person name="Qu C."/>
            <person name="Quiroz J."/>
            <person name="Raj R."/>
            <person name="Weissenberger G."/>
            <person name="Xin Y."/>
            <person name="Zou X."/>
            <person name="Han Y."/>
            <person name="Worley K."/>
            <person name="Muzny D."/>
            <person name="Gibbs R."/>
        </authorList>
    </citation>
    <scope>NUCLEOTIDE SEQUENCE</scope>
    <source>
        <strain evidence="1">HAZT.00-mixed</strain>
        <tissue evidence="1">Whole organism</tissue>
    </source>
</reference>
<gene>
    <name evidence="1" type="ORF">HAZT_HAZT004787</name>
</gene>
<reference evidence="1" key="3">
    <citation type="submission" date="2019-06" db="EMBL/GenBank/DDBJ databases">
        <authorList>
            <person name="Poynton C."/>
            <person name="Hasenbein S."/>
            <person name="Benoit J.B."/>
            <person name="Sepulveda M.S."/>
            <person name="Poelchau M.F."/>
            <person name="Murali S.C."/>
            <person name="Chen S."/>
            <person name="Glastad K.M."/>
            <person name="Werren J.H."/>
            <person name="Vineis J.H."/>
            <person name="Bowen J.L."/>
            <person name="Friedrich M."/>
            <person name="Jones J."/>
            <person name="Robertson H.M."/>
            <person name="Feyereisen R."/>
            <person name="Mechler-Hickson A."/>
            <person name="Mathers N."/>
            <person name="Lee C.E."/>
            <person name="Colbourne J.K."/>
            <person name="Biales A."/>
            <person name="Johnston J.S."/>
            <person name="Wellborn G.A."/>
            <person name="Rosendale A.J."/>
            <person name="Cridge A.G."/>
            <person name="Munoz-Torres M.C."/>
            <person name="Bain P.A."/>
            <person name="Manny A.R."/>
            <person name="Major K.M."/>
            <person name="Lambert F.N."/>
            <person name="Vulpe C.D."/>
            <person name="Tuck P."/>
            <person name="Blalock B.J."/>
            <person name="Lin Y.-Y."/>
            <person name="Smith M.E."/>
            <person name="Ochoa-Acuna H."/>
            <person name="Chen M.-J.M."/>
            <person name="Childers C.P."/>
            <person name="Qu J."/>
            <person name="Dugan S."/>
            <person name="Lee S.L."/>
            <person name="Chao H."/>
            <person name="Dinh H."/>
            <person name="Han Y."/>
            <person name="Doddapaneni H."/>
            <person name="Worley K.C."/>
            <person name="Muzny D.M."/>
            <person name="Gibbs R.A."/>
            <person name="Richards S."/>
        </authorList>
    </citation>
    <scope>NUCLEOTIDE SEQUENCE</scope>
    <source>
        <strain evidence="1">HAZT.00-mixed</strain>
        <tissue evidence="1">Whole organism</tissue>
    </source>
</reference>
<reference evidence="1" key="2">
    <citation type="journal article" date="2018" name="Environ. Sci. Technol.">
        <title>The Toxicogenome of Hyalella azteca: A Model for Sediment Ecotoxicology and Evolutionary Toxicology.</title>
        <authorList>
            <person name="Poynton H.C."/>
            <person name="Hasenbein S."/>
            <person name="Benoit J.B."/>
            <person name="Sepulveda M.S."/>
            <person name="Poelchau M.F."/>
            <person name="Hughes D.S.T."/>
            <person name="Murali S.C."/>
            <person name="Chen S."/>
            <person name="Glastad K.M."/>
            <person name="Goodisman M.A.D."/>
            <person name="Werren J.H."/>
            <person name="Vineis J.H."/>
            <person name="Bowen J.L."/>
            <person name="Friedrich M."/>
            <person name="Jones J."/>
            <person name="Robertson H.M."/>
            <person name="Feyereisen R."/>
            <person name="Mechler-Hickson A."/>
            <person name="Mathers N."/>
            <person name="Lee C.E."/>
            <person name="Colbourne J.K."/>
            <person name="Biales A."/>
            <person name="Johnston J.S."/>
            <person name="Wellborn G.A."/>
            <person name="Rosendale A.J."/>
            <person name="Cridge A.G."/>
            <person name="Munoz-Torres M.C."/>
            <person name="Bain P.A."/>
            <person name="Manny A.R."/>
            <person name="Major K.M."/>
            <person name="Lambert F.N."/>
            <person name="Vulpe C.D."/>
            <person name="Tuck P."/>
            <person name="Blalock B.J."/>
            <person name="Lin Y.Y."/>
            <person name="Smith M.E."/>
            <person name="Ochoa-Acuna H."/>
            <person name="Chen M.M."/>
            <person name="Childers C.P."/>
            <person name="Qu J."/>
            <person name="Dugan S."/>
            <person name="Lee S.L."/>
            <person name="Chao H."/>
            <person name="Dinh H."/>
            <person name="Han Y."/>
            <person name="Doddapaneni H."/>
            <person name="Worley K.C."/>
            <person name="Muzny D.M."/>
            <person name="Gibbs R.A."/>
            <person name="Richards S."/>
        </authorList>
    </citation>
    <scope>NUCLEOTIDE SEQUENCE</scope>
    <source>
        <strain evidence="1">HAZT.00-mixed</strain>
        <tissue evidence="1">Whole organism</tissue>
    </source>
</reference>
<proteinExistence type="predicted"/>
<sequence length="206" mass="24086">MAPIDSAQPDVADELEVSWNVNEIRRKTRDNIVNEVQELKAEEFARYYLFPYGINGIKEQRPLKITLIDYFQYRILGSDTRFQRNDYLFDALSMFEYYRVKSTISACGKKIDGRDGQVKDPHLYKTKIIAHSSDEYVRSGGRICLLKRRQQDKWINNYNTTLLKLWQDNMDIQPCGSNEAITFYIEKYMSKAEPTELDASVAQAIQ</sequence>
<protein>
    <submittedName>
        <fullName evidence="1">Uncharacterized protein</fullName>
    </submittedName>
</protein>
<organism evidence="1">
    <name type="scientific">Hyalella azteca</name>
    <name type="common">Amphipod</name>
    <dbReference type="NCBI Taxonomy" id="294128"/>
    <lineage>
        <taxon>Eukaryota</taxon>
        <taxon>Metazoa</taxon>
        <taxon>Ecdysozoa</taxon>
        <taxon>Arthropoda</taxon>
        <taxon>Crustacea</taxon>
        <taxon>Multicrustacea</taxon>
        <taxon>Malacostraca</taxon>
        <taxon>Eumalacostraca</taxon>
        <taxon>Peracarida</taxon>
        <taxon>Amphipoda</taxon>
        <taxon>Senticaudata</taxon>
        <taxon>Talitrida</taxon>
        <taxon>Talitroidea</taxon>
        <taxon>Hyalellidae</taxon>
        <taxon>Hyalella</taxon>
    </lineage>
</organism>
<dbReference type="AlphaFoldDB" id="A0A6A0HAB0"/>
<name>A0A6A0HAB0_HYAAZ</name>